<feature type="non-terminal residue" evidence="1">
    <location>
        <position position="13"/>
    </location>
</feature>
<evidence type="ECO:0000313" key="3">
    <source>
        <dbReference type="Proteomes" id="UP000663829"/>
    </source>
</evidence>
<sequence>MHNPRGLPSKSLG</sequence>
<gene>
    <name evidence="1" type="ORF">GPM918_LOCUS46740</name>
    <name evidence="2" type="ORF">SRO942_LOCUS25699</name>
</gene>
<protein>
    <submittedName>
        <fullName evidence="1">Uncharacterized protein</fullName>
    </submittedName>
</protein>
<dbReference type="Proteomes" id="UP000681722">
    <property type="component" value="Unassembled WGS sequence"/>
</dbReference>
<accession>A0A816HBS0</accession>
<comment type="caution">
    <text evidence="1">The sequence shown here is derived from an EMBL/GenBank/DDBJ whole genome shotgun (WGS) entry which is preliminary data.</text>
</comment>
<evidence type="ECO:0000313" key="1">
    <source>
        <dbReference type="EMBL" id="CAF1686123.1"/>
    </source>
</evidence>
<proteinExistence type="predicted"/>
<dbReference type="EMBL" id="CAJNOQ010070947">
    <property type="protein sequence ID" value="CAF1686123.1"/>
    <property type="molecule type" value="Genomic_DNA"/>
</dbReference>
<organism evidence="1 3">
    <name type="scientific">Didymodactylos carnosus</name>
    <dbReference type="NCBI Taxonomy" id="1234261"/>
    <lineage>
        <taxon>Eukaryota</taxon>
        <taxon>Metazoa</taxon>
        <taxon>Spiralia</taxon>
        <taxon>Gnathifera</taxon>
        <taxon>Rotifera</taxon>
        <taxon>Eurotatoria</taxon>
        <taxon>Bdelloidea</taxon>
        <taxon>Philodinida</taxon>
        <taxon>Philodinidae</taxon>
        <taxon>Didymodactylos</taxon>
    </lineage>
</organism>
<dbReference type="EMBL" id="CAJOBC010010625">
    <property type="protein sequence ID" value="CAF4004583.1"/>
    <property type="molecule type" value="Genomic_DNA"/>
</dbReference>
<dbReference type="Proteomes" id="UP000663829">
    <property type="component" value="Unassembled WGS sequence"/>
</dbReference>
<name>A0A816HBS0_9BILA</name>
<evidence type="ECO:0000313" key="2">
    <source>
        <dbReference type="EMBL" id="CAF4004583.1"/>
    </source>
</evidence>
<keyword evidence="3" id="KW-1185">Reference proteome</keyword>
<reference evidence="1" key="1">
    <citation type="submission" date="2021-02" db="EMBL/GenBank/DDBJ databases">
        <authorList>
            <person name="Nowell W R."/>
        </authorList>
    </citation>
    <scope>NUCLEOTIDE SEQUENCE</scope>
</reference>